<proteinExistence type="predicted"/>
<organism evidence="2 3">
    <name type="scientific">Haematococcus lacustris</name>
    <name type="common">Green alga</name>
    <name type="synonym">Haematococcus pluvialis</name>
    <dbReference type="NCBI Taxonomy" id="44745"/>
    <lineage>
        <taxon>Eukaryota</taxon>
        <taxon>Viridiplantae</taxon>
        <taxon>Chlorophyta</taxon>
        <taxon>core chlorophytes</taxon>
        <taxon>Chlorophyceae</taxon>
        <taxon>CS clade</taxon>
        <taxon>Chlamydomonadales</taxon>
        <taxon>Haematococcaceae</taxon>
        <taxon>Haematococcus</taxon>
    </lineage>
</organism>
<feature type="region of interest" description="Disordered" evidence="1">
    <location>
        <begin position="236"/>
        <end position="291"/>
    </location>
</feature>
<dbReference type="Proteomes" id="UP000485058">
    <property type="component" value="Unassembled WGS sequence"/>
</dbReference>
<feature type="compositionally biased region" description="Polar residues" evidence="1">
    <location>
        <begin position="126"/>
        <end position="144"/>
    </location>
</feature>
<protein>
    <submittedName>
        <fullName evidence="2">Uncharacterized protein</fullName>
    </submittedName>
</protein>
<evidence type="ECO:0000313" key="3">
    <source>
        <dbReference type="Proteomes" id="UP000485058"/>
    </source>
</evidence>
<comment type="caution">
    <text evidence="2">The sequence shown here is derived from an EMBL/GenBank/DDBJ whole genome shotgun (WGS) entry which is preliminary data.</text>
</comment>
<feature type="compositionally biased region" description="Low complexity" evidence="1">
    <location>
        <begin position="166"/>
        <end position="179"/>
    </location>
</feature>
<accession>A0A699YQ36</accession>
<dbReference type="AlphaFoldDB" id="A0A699YQ36"/>
<feature type="compositionally biased region" description="Low complexity" evidence="1">
    <location>
        <begin position="278"/>
        <end position="291"/>
    </location>
</feature>
<gene>
    <name evidence="2" type="ORF">HaLaN_05103</name>
</gene>
<feature type="compositionally biased region" description="Polar residues" evidence="1">
    <location>
        <begin position="236"/>
        <end position="256"/>
    </location>
</feature>
<sequence length="379" mass="40700">MREQHQQELATYQKQLDLLRTRVSEIVSRLLNNSVSKADAADIISALGCHVTYLESDVAAPEVSPFAALPEEVQAKHPEWGSQTQPQLVMEDRQRLQRLVASGMLRTGGSQALPYRIPLVTFPSMRQPSSGGSIASKPSFTNPTSDKENQPKPCLPAGDVNTKDQAPASSASAARSKTAPHISLAHTKQFEYSVQTQPQLVMEDRQRLQRLVASGMLRTGGSQALPYRIPLVTFPSMRQPSSGGSIASKPSFTNPTSDKENQPKPCLPAGDVNTKDQAPASSASAARSKTAPHISLAHTKQFEYSVQGKQGSQYIARVPLTASQPSGLALLASGGLASALHWAPEAAAQGLGPQPDMWCSRAVLVDPLESLDQQLVSRQ</sequence>
<evidence type="ECO:0000313" key="2">
    <source>
        <dbReference type="EMBL" id="GFH09878.1"/>
    </source>
</evidence>
<evidence type="ECO:0000256" key="1">
    <source>
        <dbReference type="SAM" id="MobiDB-lite"/>
    </source>
</evidence>
<reference evidence="2 3" key="1">
    <citation type="submission" date="2020-02" db="EMBL/GenBank/DDBJ databases">
        <title>Draft genome sequence of Haematococcus lacustris strain NIES-144.</title>
        <authorList>
            <person name="Morimoto D."/>
            <person name="Nakagawa S."/>
            <person name="Yoshida T."/>
            <person name="Sawayama S."/>
        </authorList>
    </citation>
    <scope>NUCLEOTIDE SEQUENCE [LARGE SCALE GENOMIC DNA]</scope>
    <source>
        <strain evidence="2 3">NIES-144</strain>
    </source>
</reference>
<keyword evidence="3" id="KW-1185">Reference proteome</keyword>
<feature type="region of interest" description="Disordered" evidence="1">
    <location>
        <begin position="126"/>
        <end position="179"/>
    </location>
</feature>
<name>A0A699YQ36_HAELA</name>
<dbReference type="EMBL" id="BLLF01000271">
    <property type="protein sequence ID" value="GFH09878.1"/>
    <property type="molecule type" value="Genomic_DNA"/>
</dbReference>